<protein>
    <recommendedName>
        <fullName evidence="10">RING-type domain-containing protein</fullName>
    </recommendedName>
</protein>
<evidence type="ECO:0000256" key="7">
    <source>
        <dbReference type="ARBA" id="ARBA00022833"/>
    </source>
</evidence>
<keyword evidence="12" id="KW-1185">Reference proteome</keyword>
<evidence type="ECO:0000256" key="8">
    <source>
        <dbReference type="SAM" id="MobiDB-lite"/>
    </source>
</evidence>
<dbReference type="InterPro" id="IPR047544">
    <property type="entry name" value="RING-HC_RBR_RNF216"/>
</dbReference>
<dbReference type="CDD" id="cd20353">
    <property type="entry name" value="Rcat_RBR_RNF216"/>
    <property type="match status" value="1"/>
</dbReference>
<evidence type="ECO:0000256" key="6">
    <source>
        <dbReference type="ARBA" id="ARBA00022786"/>
    </source>
</evidence>
<comment type="pathway">
    <text evidence="1">Protein modification; protein ubiquitination.</text>
</comment>
<accession>A0ABR3DI45</accession>
<dbReference type="PANTHER" id="PTHR22770">
    <property type="entry name" value="UBIQUITIN CONJUGATING ENZYME 7 INTERACTING PROTEIN-RELATED"/>
    <property type="match status" value="1"/>
</dbReference>
<keyword evidence="5" id="KW-0863">Zinc-finger</keyword>
<keyword evidence="9" id="KW-0812">Transmembrane</keyword>
<keyword evidence="9" id="KW-1133">Transmembrane helix</keyword>
<dbReference type="Gene3D" id="1.20.120.1750">
    <property type="match status" value="1"/>
</dbReference>
<keyword evidence="9" id="KW-0472">Membrane</keyword>
<feature type="domain" description="RING-type" evidence="10">
    <location>
        <begin position="399"/>
        <end position="698"/>
    </location>
</feature>
<dbReference type="CDD" id="cd16630">
    <property type="entry name" value="RING-HC_RBR_RNF216"/>
    <property type="match status" value="1"/>
</dbReference>
<dbReference type="Pfam" id="PF26200">
    <property type="entry name" value="Rcat_RNF216"/>
    <property type="match status" value="1"/>
</dbReference>
<evidence type="ECO:0000313" key="11">
    <source>
        <dbReference type="EMBL" id="KAL0471558.1"/>
    </source>
</evidence>
<organism evidence="11 12">
    <name type="scientific">Neurospora intermedia</name>
    <dbReference type="NCBI Taxonomy" id="5142"/>
    <lineage>
        <taxon>Eukaryota</taxon>
        <taxon>Fungi</taxon>
        <taxon>Dikarya</taxon>
        <taxon>Ascomycota</taxon>
        <taxon>Pezizomycotina</taxon>
        <taxon>Sordariomycetes</taxon>
        <taxon>Sordariomycetidae</taxon>
        <taxon>Sordariales</taxon>
        <taxon>Sordariaceae</taxon>
        <taxon>Neurospora</taxon>
    </lineage>
</organism>
<sequence length="803" mass="90807">MYVVYTGTGTVSGPAIPISGHDVCHFRCWRREERLLPPASQSQQLPAFSVPFPSTATICLPSRRRKVQPATRYHNRHRDDYRPYDQTYLPNQPYSRDNNIDTETAIALAPWTSSMPQAYAIRATYCYTDRTNPAQPYQLLAPNHSAIMPGTRSDANTPQPDREFISEEAHLLPLPPDAPDLHELNVSLDALSAVFPDIQIDVFREMLSSFDGESRLALVANALIQNKVTWVKGRWRAAEEMPCNVPTTAEPVSVPSRHKFRSKEYRSAVERLAWQEFKGLSRSTITAVLAENNYWYPDARPTLVSLSSKSWRFAISSLFLRRKSVSGTEAATHPLVIWKSSGKGSIVPCIKTTGNAELDKELYEALILPILKQARQEREDKDHSLATELNTKEAEALESMFECSCCFTEATFEEIVSCNVDGHTICFRCVHHTLSEAVFGQGWQSTINTETGTLRCPAVEGSGCKGCISQEQMHRAMLEFKKGAGIMHKFEQRLAEHSLVVSGLPLVRCPFCSYAEVNEIYEPPNPLPHLSLRKNAFQLMFAVLCIVFIPFILPLVLIIGIITVLLSYKQDIVIPLSQEYHAARQRLQRRRRGPKFTCRNPECQRNSCLSCSKEWFDIHVCNESSLVALRTQVEQAMSMAVKRVCPRCNTSFVKTAGCNKLTCPCGYKMCYVCRKDIGGDGDGPDVGYRHFCDHFRPEGDGRKCDKCTKCNLWEAENTELVLKQAKEEAERKWFETENRELTGAEKVFLETGMAIDPNAAARMDKMYAHGSWRVPSLAELFDFMLEHILELSIHFALPEYDQT</sequence>
<keyword evidence="4" id="KW-0677">Repeat</keyword>
<evidence type="ECO:0000313" key="12">
    <source>
        <dbReference type="Proteomes" id="UP001451303"/>
    </source>
</evidence>
<evidence type="ECO:0000256" key="2">
    <source>
        <dbReference type="ARBA" id="ARBA00022679"/>
    </source>
</evidence>
<proteinExistence type="predicted"/>
<evidence type="ECO:0000256" key="9">
    <source>
        <dbReference type="SAM" id="Phobius"/>
    </source>
</evidence>
<dbReference type="InterPro" id="IPR051628">
    <property type="entry name" value="LUBAC_E3_Ligases"/>
</dbReference>
<reference evidence="11 12" key="1">
    <citation type="submission" date="2023-09" db="EMBL/GenBank/DDBJ databases">
        <title>Multi-omics analysis of a traditional fermented food reveals byproduct-associated fungal strains for waste-to-food upcycling.</title>
        <authorList>
            <consortium name="Lawrence Berkeley National Laboratory"/>
            <person name="Rekdal V.M."/>
            <person name="Villalobos-Escobedo J.M."/>
            <person name="Rodriguez-Valeron N."/>
            <person name="Garcia M.O."/>
            <person name="Vasquez D.P."/>
            <person name="Damayanti I."/>
            <person name="Sorensen P.M."/>
            <person name="Baidoo E.E."/>
            <person name="De Carvalho A.C."/>
            <person name="Riley R."/>
            <person name="Lipzen A."/>
            <person name="He G."/>
            <person name="Yan M."/>
            <person name="Haridas S."/>
            <person name="Daum C."/>
            <person name="Yoshinaga Y."/>
            <person name="Ng V."/>
            <person name="Grigoriev I.V."/>
            <person name="Munk R."/>
            <person name="Nuraida L."/>
            <person name="Wijaya C.H."/>
            <person name="Morales P.-C."/>
            <person name="Keasling J.D."/>
        </authorList>
    </citation>
    <scope>NUCLEOTIDE SEQUENCE [LARGE SCALE GENOMIC DNA]</scope>
    <source>
        <strain evidence="11 12">FGSC 2613</strain>
    </source>
</reference>
<keyword evidence="6" id="KW-0833">Ubl conjugation pathway</keyword>
<feature type="region of interest" description="Disordered" evidence="8">
    <location>
        <begin position="67"/>
        <end position="96"/>
    </location>
</feature>
<dbReference type="Proteomes" id="UP001451303">
    <property type="component" value="Unassembled WGS sequence"/>
</dbReference>
<name>A0ABR3DI45_NEUIN</name>
<dbReference type="Pfam" id="PF26112">
    <property type="entry name" value="UBA_RNF216"/>
    <property type="match status" value="1"/>
</dbReference>
<keyword evidence="2" id="KW-0808">Transferase</keyword>
<dbReference type="InterPro" id="IPR058758">
    <property type="entry name" value="UBA_RNF216"/>
</dbReference>
<gene>
    <name evidence="11" type="ORF">QR685DRAFT_604580</name>
</gene>
<evidence type="ECO:0000256" key="5">
    <source>
        <dbReference type="ARBA" id="ARBA00022771"/>
    </source>
</evidence>
<dbReference type="EMBL" id="JAVLET010000003">
    <property type="protein sequence ID" value="KAL0471558.1"/>
    <property type="molecule type" value="Genomic_DNA"/>
</dbReference>
<dbReference type="PANTHER" id="PTHR22770:SF42">
    <property type="entry name" value="FINGER PROTEIN (ZIN), PUTATIVE (AFU_ORTHOLOGUE AFUA_4G03910)-RELATED"/>
    <property type="match status" value="1"/>
</dbReference>
<dbReference type="InterPro" id="IPR044066">
    <property type="entry name" value="TRIAD_supradom"/>
</dbReference>
<evidence type="ECO:0000259" key="10">
    <source>
        <dbReference type="PROSITE" id="PS51873"/>
    </source>
</evidence>
<evidence type="ECO:0000256" key="4">
    <source>
        <dbReference type="ARBA" id="ARBA00022737"/>
    </source>
</evidence>
<evidence type="ECO:0000256" key="1">
    <source>
        <dbReference type="ARBA" id="ARBA00004906"/>
    </source>
</evidence>
<feature type="transmembrane region" description="Helical" evidence="9">
    <location>
        <begin position="539"/>
        <end position="568"/>
    </location>
</feature>
<dbReference type="PROSITE" id="PS51873">
    <property type="entry name" value="TRIAD"/>
    <property type="match status" value="1"/>
</dbReference>
<dbReference type="SUPFAM" id="SSF57850">
    <property type="entry name" value="RING/U-box"/>
    <property type="match status" value="1"/>
</dbReference>
<keyword evidence="7" id="KW-0862">Zinc</keyword>
<evidence type="ECO:0000256" key="3">
    <source>
        <dbReference type="ARBA" id="ARBA00022723"/>
    </source>
</evidence>
<dbReference type="Pfam" id="PF26191">
    <property type="entry name" value="RING-HC_RBR_RNF216"/>
    <property type="match status" value="1"/>
</dbReference>
<dbReference type="InterPro" id="IPR047546">
    <property type="entry name" value="Rcat_RBR_RNF216"/>
</dbReference>
<keyword evidence="3" id="KW-0479">Metal-binding</keyword>
<comment type="caution">
    <text evidence="11">The sequence shown here is derived from an EMBL/GenBank/DDBJ whole genome shotgun (WGS) entry which is preliminary data.</text>
</comment>